<keyword evidence="4" id="KW-1185">Reference proteome</keyword>
<accession>A0A2I2FMI8</accession>
<feature type="compositionally biased region" description="Polar residues" evidence="1">
    <location>
        <begin position="21"/>
        <end position="37"/>
    </location>
</feature>
<dbReference type="RefSeq" id="XP_024675862.1">
    <property type="nucleotide sequence ID" value="XM_024820694.1"/>
</dbReference>
<dbReference type="GeneID" id="36527854"/>
<evidence type="ECO:0000313" key="3">
    <source>
        <dbReference type="EMBL" id="PLB41850.1"/>
    </source>
</evidence>
<dbReference type="OrthoDB" id="418131at2759"/>
<feature type="region of interest" description="Disordered" evidence="1">
    <location>
        <begin position="1"/>
        <end position="44"/>
    </location>
</feature>
<proteinExistence type="predicted"/>
<dbReference type="AlphaFoldDB" id="A0A2I2FMI8"/>
<feature type="region of interest" description="Disordered" evidence="1">
    <location>
        <begin position="174"/>
        <end position="194"/>
    </location>
</feature>
<name>A0A2I2FMI8_ASPCN</name>
<evidence type="ECO:0000256" key="1">
    <source>
        <dbReference type="SAM" id="MobiDB-lite"/>
    </source>
</evidence>
<feature type="region of interest" description="Disordered" evidence="1">
    <location>
        <begin position="89"/>
        <end position="118"/>
    </location>
</feature>
<feature type="compositionally biased region" description="Basic and acidic residues" evidence="1">
    <location>
        <begin position="106"/>
        <end position="118"/>
    </location>
</feature>
<reference evidence="3 4" key="1">
    <citation type="submission" date="2017-12" db="EMBL/GenBank/DDBJ databases">
        <authorList>
            <consortium name="DOE Joint Genome Institute"/>
            <person name="Haridas S."/>
            <person name="Kjaerbolling I."/>
            <person name="Vesth T.C."/>
            <person name="Frisvad J.C."/>
            <person name="Nybo J.L."/>
            <person name="Theobald S."/>
            <person name="Kuo A."/>
            <person name="Bowyer P."/>
            <person name="Matsuda Y."/>
            <person name="Mondo S."/>
            <person name="Lyhne E.K."/>
            <person name="Kogle M.E."/>
            <person name="Clum A."/>
            <person name="Lipzen A."/>
            <person name="Salamov A."/>
            <person name="Ngan C.Y."/>
            <person name="Daum C."/>
            <person name="Chiniquy J."/>
            <person name="Barry K."/>
            <person name="LaButti K."/>
            <person name="Simmons B.A."/>
            <person name="Magnuson J.K."/>
            <person name="Mortensen U.H."/>
            <person name="Larsen T.O."/>
            <person name="Grigoriev I.V."/>
            <person name="Baker S.E."/>
            <person name="Andersen M.R."/>
            <person name="Nordberg H.P."/>
            <person name="Cantor M.N."/>
            <person name="Hua S.X."/>
        </authorList>
    </citation>
    <scope>NUCLEOTIDE SEQUENCE [LARGE SCALE GENOMIC DNA]</scope>
    <source>
        <strain evidence="3 4">CBS 102.13</strain>
    </source>
</reference>
<dbReference type="Pfam" id="PF25809">
    <property type="entry name" value="STEEP1"/>
    <property type="match status" value="1"/>
</dbReference>
<sequence>MSTSNNHNPNQQPPSHPDQNEAPSHTQDDAQSQSNPQRGGKKAKLPIHTHHCRFCNHLLLATTLQSLASLPTRKPPAKDGAVIVPLSLPASSSSATSSTSSSTTRGDTDTELKDREEGKKDLHTTILLSTTQPDRGFTVIRREDGFEKRRLIRCGRCRVVVGYFLDAVHFPSSGGGVKGEGDTEGDVGEEDEEKKDEIKVVYLLPAALMETGTMVTGDEEELRRLDRGWSSWV</sequence>
<organism evidence="3 4">
    <name type="scientific">Aspergillus candidus</name>
    <dbReference type="NCBI Taxonomy" id="41067"/>
    <lineage>
        <taxon>Eukaryota</taxon>
        <taxon>Fungi</taxon>
        <taxon>Dikarya</taxon>
        <taxon>Ascomycota</taxon>
        <taxon>Pezizomycotina</taxon>
        <taxon>Eurotiomycetes</taxon>
        <taxon>Eurotiomycetidae</taxon>
        <taxon>Eurotiales</taxon>
        <taxon>Aspergillaceae</taxon>
        <taxon>Aspergillus</taxon>
        <taxon>Aspergillus subgen. Circumdati</taxon>
    </lineage>
</organism>
<protein>
    <recommendedName>
        <fullName evidence="2">STEEP1 domain-containing protein</fullName>
    </recommendedName>
</protein>
<feature type="compositionally biased region" description="Low complexity" evidence="1">
    <location>
        <begin position="1"/>
        <end position="10"/>
    </location>
</feature>
<feature type="compositionally biased region" description="Acidic residues" evidence="1">
    <location>
        <begin position="182"/>
        <end position="194"/>
    </location>
</feature>
<evidence type="ECO:0000259" key="2">
    <source>
        <dbReference type="Pfam" id="PF25809"/>
    </source>
</evidence>
<dbReference type="InterPro" id="IPR057965">
    <property type="entry name" value="STEEP1_dom"/>
</dbReference>
<evidence type="ECO:0000313" key="4">
    <source>
        <dbReference type="Proteomes" id="UP000234585"/>
    </source>
</evidence>
<dbReference type="Proteomes" id="UP000234585">
    <property type="component" value="Unassembled WGS sequence"/>
</dbReference>
<gene>
    <name evidence="3" type="ORF">BDW47DRAFT_98679</name>
</gene>
<dbReference type="STRING" id="41067.A0A2I2FMI8"/>
<feature type="domain" description="STEEP1" evidence="2">
    <location>
        <begin position="44"/>
        <end position="215"/>
    </location>
</feature>
<feature type="compositionally biased region" description="Low complexity" evidence="1">
    <location>
        <begin position="89"/>
        <end position="104"/>
    </location>
</feature>
<dbReference type="EMBL" id="KZ559119">
    <property type="protein sequence ID" value="PLB41850.1"/>
    <property type="molecule type" value="Genomic_DNA"/>
</dbReference>